<gene>
    <name evidence="2" type="ORF">QBC41DRAFT_103547</name>
</gene>
<evidence type="ECO:0000313" key="3">
    <source>
        <dbReference type="Proteomes" id="UP001174997"/>
    </source>
</evidence>
<comment type="caution">
    <text evidence="2">The sequence shown here is derived from an EMBL/GenBank/DDBJ whole genome shotgun (WGS) entry which is preliminary data.</text>
</comment>
<evidence type="ECO:0000256" key="1">
    <source>
        <dbReference type="SAM" id="MobiDB-lite"/>
    </source>
</evidence>
<keyword evidence="3" id="KW-1185">Reference proteome</keyword>
<proteinExistence type="predicted"/>
<dbReference type="Proteomes" id="UP001174997">
    <property type="component" value="Unassembled WGS sequence"/>
</dbReference>
<evidence type="ECO:0000313" key="2">
    <source>
        <dbReference type="EMBL" id="KAK0673860.1"/>
    </source>
</evidence>
<reference evidence="2" key="1">
    <citation type="submission" date="2023-06" db="EMBL/GenBank/DDBJ databases">
        <title>Genome-scale phylogeny and comparative genomics of the fungal order Sordariales.</title>
        <authorList>
            <consortium name="Lawrence Berkeley National Laboratory"/>
            <person name="Hensen N."/>
            <person name="Bonometti L."/>
            <person name="Westerberg I."/>
            <person name="Brannstrom I.O."/>
            <person name="Guillou S."/>
            <person name="Cros-Aarteil S."/>
            <person name="Calhoun S."/>
            <person name="Haridas S."/>
            <person name="Kuo A."/>
            <person name="Mondo S."/>
            <person name="Pangilinan J."/>
            <person name="Riley R."/>
            <person name="Labutti K."/>
            <person name="Andreopoulos B."/>
            <person name="Lipzen A."/>
            <person name="Chen C."/>
            <person name="Yanf M."/>
            <person name="Daum C."/>
            <person name="Ng V."/>
            <person name="Clum A."/>
            <person name="Steindorff A."/>
            <person name="Ohm R."/>
            <person name="Martin F."/>
            <person name="Silar P."/>
            <person name="Natvig D."/>
            <person name="Lalanne C."/>
            <person name="Gautier V."/>
            <person name="Ament-Velasquez S.L."/>
            <person name="Kruys A."/>
            <person name="Hutchinson M.I."/>
            <person name="Powell A.J."/>
            <person name="Barry K."/>
            <person name="Miller A.N."/>
            <person name="Grigoriev I.V."/>
            <person name="Debuchy R."/>
            <person name="Gladieux P."/>
            <person name="Thoren M.H."/>
            <person name="Johannesson H."/>
        </authorList>
    </citation>
    <scope>NUCLEOTIDE SEQUENCE</scope>
    <source>
        <strain evidence="2">CBS 307.81</strain>
    </source>
</reference>
<name>A0AA40DEC1_9PEZI</name>
<dbReference type="AlphaFoldDB" id="A0AA40DEC1"/>
<accession>A0AA40DEC1</accession>
<feature type="region of interest" description="Disordered" evidence="1">
    <location>
        <begin position="67"/>
        <end position="87"/>
    </location>
</feature>
<organism evidence="2 3">
    <name type="scientific">Cercophora samala</name>
    <dbReference type="NCBI Taxonomy" id="330535"/>
    <lineage>
        <taxon>Eukaryota</taxon>
        <taxon>Fungi</taxon>
        <taxon>Dikarya</taxon>
        <taxon>Ascomycota</taxon>
        <taxon>Pezizomycotina</taxon>
        <taxon>Sordariomycetes</taxon>
        <taxon>Sordariomycetidae</taxon>
        <taxon>Sordariales</taxon>
        <taxon>Lasiosphaeriaceae</taxon>
        <taxon>Cercophora</taxon>
    </lineage>
</organism>
<protein>
    <submittedName>
        <fullName evidence="2">Uncharacterized protein</fullName>
    </submittedName>
</protein>
<dbReference type="EMBL" id="JAULSY010000004">
    <property type="protein sequence ID" value="KAK0673860.1"/>
    <property type="molecule type" value="Genomic_DNA"/>
</dbReference>
<sequence length="216" mass="24840">MTIDSTRGVHLLRACDPVAKSPSHIAKFQQEQHIHQRIGFLPTNPPQNLIWTSPQCLHHPQTCRTLPSEQKERSLEEAATSGYRRHGNKSSVCPPTCHPRCLTLGQGTYVGLQRTKERKNRRYPQPPLSPRACGCRVVFRKKQPMPFRNSTVGEVGEVVSTCAFFRLREEAFYETFQLPSSPLFFFFFFCCVWSIGDSIAEWTFQIAIVLLHWFTE</sequence>